<evidence type="ECO:0000256" key="1">
    <source>
        <dbReference type="ARBA" id="ARBA00022553"/>
    </source>
</evidence>
<evidence type="ECO:0000313" key="8">
    <source>
        <dbReference type="EMBL" id="RED76795.1"/>
    </source>
</evidence>
<dbReference type="InterPro" id="IPR039420">
    <property type="entry name" value="WalR-like"/>
</dbReference>
<keyword evidence="4 8" id="KW-0238">DNA-binding</keyword>
<reference evidence="8 9" key="1">
    <citation type="submission" date="2018-07" db="EMBL/GenBank/DDBJ databases">
        <title>Genomic Encyclopedia of Type Strains, Phase III (KMG-III): the genomes of soil and plant-associated and newly described type strains.</title>
        <authorList>
            <person name="Whitman W."/>
        </authorList>
    </citation>
    <scope>NUCLEOTIDE SEQUENCE [LARGE SCALE GENOMIC DNA]</scope>
    <source>
        <strain evidence="8 9">CECT 7287</strain>
    </source>
</reference>
<dbReference type="RefSeq" id="WP_116061265.1">
    <property type="nucleotide sequence ID" value="NZ_QRDZ01000010.1"/>
</dbReference>
<dbReference type="AlphaFoldDB" id="A0A3D9JS62"/>
<evidence type="ECO:0000313" key="9">
    <source>
        <dbReference type="Proteomes" id="UP000256977"/>
    </source>
</evidence>
<evidence type="ECO:0000256" key="4">
    <source>
        <dbReference type="ARBA" id="ARBA00023125"/>
    </source>
</evidence>
<dbReference type="SUPFAM" id="SSF52172">
    <property type="entry name" value="CheY-like"/>
    <property type="match status" value="1"/>
</dbReference>
<comment type="caution">
    <text evidence="8">The sequence shown here is derived from an EMBL/GenBank/DDBJ whole genome shotgun (WGS) entry which is preliminary data.</text>
</comment>
<organism evidence="8 9">
    <name type="scientific">Cohnella phaseoli</name>
    <dbReference type="NCBI Taxonomy" id="456490"/>
    <lineage>
        <taxon>Bacteria</taxon>
        <taxon>Bacillati</taxon>
        <taxon>Bacillota</taxon>
        <taxon>Bacilli</taxon>
        <taxon>Bacillales</taxon>
        <taxon>Paenibacillaceae</taxon>
        <taxon>Cohnella</taxon>
    </lineage>
</organism>
<dbReference type="OrthoDB" id="192836at2"/>
<evidence type="ECO:0000259" key="7">
    <source>
        <dbReference type="PROSITE" id="PS50110"/>
    </source>
</evidence>
<dbReference type="Gene3D" id="1.10.10.10">
    <property type="entry name" value="Winged helix-like DNA-binding domain superfamily/Winged helix DNA-binding domain"/>
    <property type="match status" value="1"/>
</dbReference>
<keyword evidence="5" id="KW-0804">Transcription</keyword>
<protein>
    <submittedName>
        <fullName evidence="8">DNA-binding NarL/FixJ family response regulator</fullName>
    </submittedName>
</protein>
<evidence type="ECO:0000256" key="3">
    <source>
        <dbReference type="ARBA" id="ARBA00023015"/>
    </source>
</evidence>
<dbReference type="InterPro" id="IPR036388">
    <property type="entry name" value="WH-like_DNA-bd_sf"/>
</dbReference>
<dbReference type="SUPFAM" id="SSF46894">
    <property type="entry name" value="C-terminal effector domain of the bipartite response regulators"/>
    <property type="match status" value="1"/>
</dbReference>
<dbReference type="EMBL" id="QRDZ01000010">
    <property type="protein sequence ID" value="RED76795.1"/>
    <property type="molecule type" value="Genomic_DNA"/>
</dbReference>
<dbReference type="GO" id="GO:0003677">
    <property type="term" value="F:DNA binding"/>
    <property type="evidence" value="ECO:0007669"/>
    <property type="project" value="UniProtKB-KW"/>
</dbReference>
<dbReference type="Pfam" id="PF00072">
    <property type="entry name" value="Response_reg"/>
    <property type="match status" value="1"/>
</dbReference>
<dbReference type="GO" id="GO:0006355">
    <property type="term" value="P:regulation of DNA-templated transcription"/>
    <property type="evidence" value="ECO:0007669"/>
    <property type="project" value="InterPro"/>
</dbReference>
<evidence type="ECO:0000256" key="2">
    <source>
        <dbReference type="ARBA" id="ARBA00023012"/>
    </source>
</evidence>
<evidence type="ECO:0000256" key="6">
    <source>
        <dbReference type="PROSITE-ProRule" id="PRU00169"/>
    </source>
</evidence>
<dbReference type="GO" id="GO:0000160">
    <property type="term" value="P:phosphorelay signal transduction system"/>
    <property type="evidence" value="ECO:0007669"/>
    <property type="project" value="UniProtKB-KW"/>
</dbReference>
<name>A0A3D9JS62_9BACL</name>
<proteinExistence type="predicted"/>
<dbReference type="InterPro" id="IPR058245">
    <property type="entry name" value="NreC/VraR/RcsB-like_REC"/>
</dbReference>
<accession>A0A3D9JS62</accession>
<dbReference type="PANTHER" id="PTHR43214">
    <property type="entry name" value="TWO-COMPONENT RESPONSE REGULATOR"/>
    <property type="match status" value="1"/>
</dbReference>
<dbReference type="InterPro" id="IPR016032">
    <property type="entry name" value="Sig_transdc_resp-reg_C-effctor"/>
</dbReference>
<evidence type="ECO:0000256" key="5">
    <source>
        <dbReference type="ARBA" id="ARBA00023163"/>
    </source>
</evidence>
<dbReference type="InterPro" id="IPR011006">
    <property type="entry name" value="CheY-like_superfamily"/>
</dbReference>
<keyword evidence="3" id="KW-0805">Transcription regulation</keyword>
<dbReference type="Gene3D" id="3.40.50.2300">
    <property type="match status" value="1"/>
</dbReference>
<feature type="modified residue" description="4-aspartylphosphate" evidence="6">
    <location>
        <position position="56"/>
    </location>
</feature>
<sequence length="208" mass="23445">MSRAKVLLVEDDWEWINGLKMYFAGESVFEIVSCVDNREACMAALEQISVDVVLMDIILGDANSSGLDATLDIAHKYPSVKVIMVSSLDNDDEVFNEAFLSGAYDFVYKDEFEQIPAVIAGAMNDQGTKYGPRLRKLVFDKKKKLLTPYDIVLLKLTVEGKTQQEIADMNSVSLSAVKKHVGRILDKFDWQRSTRELADKCHKWGLLE</sequence>
<dbReference type="PANTHER" id="PTHR43214:SF43">
    <property type="entry name" value="TWO-COMPONENT RESPONSE REGULATOR"/>
    <property type="match status" value="1"/>
</dbReference>
<keyword evidence="1 6" id="KW-0597">Phosphoprotein</keyword>
<dbReference type="Proteomes" id="UP000256977">
    <property type="component" value="Unassembled WGS sequence"/>
</dbReference>
<gene>
    <name evidence="8" type="ORF">DFP98_11014</name>
</gene>
<keyword evidence="9" id="KW-1185">Reference proteome</keyword>
<dbReference type="PROSITE" id="PS50110">
    <property type="entry name" value="RESPONSE_REGULATORY"/>
    <property type="match status" value="1"/>
</dbReference>
<dbReference type="SMART" id="SM00448">
    <property type="entry name" value="REC"/>
    <property type="match status" value="1"/>
</dbReference>
<keyword evidence="2" id="KW-0902">Two-component regulatory system</keyword>
<feature type="domain" description="Response regulatory" evidence="7">
    <location>
        <begin position="5"/>
        <end position="124"/>
    </location>
</feature>
<dbReference type="CDD" id="cd17535">
    <property type="entry name" value="REC_NarL-like"/>
    <property type="match status" value="1"/>
</dbReference>
<dbReference type="InterPro" id="IPR001789">
    <property type="entry name" value="Sig_transdc_resp-reg_receiver"/>
</dbReference>